<evidence type="ECO:0000259" key="2">
    <source>
        <dbReference type="Pfam" id="PF00437"/>
    </source>
</evidence>
<dbReference type="SUPFAM" id="SSF52540">
    <property type="entry name" value="P-loop containing nucleoside triphosphate hydrolases"/>
    <property type="match status" value="1"/>
</dbReference>
<evidence type="ECO:0000313" key="3">
    <source>
        <dbReference type="EMBL" id="ARJ25716.1"/>
    </source>
</evidence>
<dbReference type="InterPro" id="IPR001482">
    <property type="entry name" value="T2SS/T4SS_dom"/>
</dbReference>
<dbReference type="AlphaFoldDB" id="A0A1W6AIM3"/>
<reference evidence="3 4" key="1">
    <citation type="submission" date="2017-04" db="EMBL/GenBank/DDBJ databases">
        <title>The Characteristic of a Fine Plant Growth-Promoting Rhizobacteria Bacillus mycoides Gnyt1 and its Whole Genome Sequencing Analysis.</title>
        <authorList>
            <person name="Li J.H."/>
            <person name="Yao T."/>
        </authorList>
    </citation>
    <scope>NUCLEOTIDE SEQUENCE [LARGE SCALE GENOMIC DNA]</scope>
    <source>
        <strain evidence="3 4">Gnyt1</strain>
        <plasmid evidence="4">Plasmid unnamed3</plasmid>
    </source>
</reference>
<dbReference type="InterPro" id="IPR050921">
    <property type="entry name" value="T4SS_GSP_E_ATPase"/>
</dbReference>
<evidence type="ECO:0000256" key="1">
    <source>
        <dbReference type="ARBA" id="ARBA00006611"/>
    </source>
</evidence>
<dbReference type="PROSITE" id="PS00675">
    <property type="entry name" value="SIGMA54_INTERACT_1"/>
    <property type="match status" value="1"/>
</dbReference>
<dbReference type="Gene3D" id="3.40.50.300">
    <property type="entry name" value="P-loop containing nucleotide triphosphate hydrolases"/>
    <property type="match status" value="1"/>
</dbReference>
<dbReference type="RefSeq" id="WP_016099751.1">
    <property type="nucleotide sequence ID" value="NZ_CP020746.1"/>
</dbReference>
<gene>
    <name evidence="3" type="ORF">B7492_32265</name>
</gene>
<comment type="similarity">
    <text evidence="1">Belongs to the GSP E family.</text>
</comment>
<accession>A0A1W6AIM3</accession>
<dbReference type="InterPro" id="IPR027417">
    <property type="entry name" value="P-loop_NTPase"/>
</dbReference>
<dbReference type="GO" id="GO:0016887">
    <property type="term" value="F:ATP hydrolysis activity"/>
    <property type="evidence" value="ECO:0007669"/>
    <property type="project" value="InterPro"/>
</dbReference>
<feature type="domain" description="Bacterial type II secretion system protein E" evidence="2">
    <location>
        <begin position="181"/>
        <end position="342"/>
    </location>
</feature>
<geneLocation type="plasmid" evidence="3 4">
    <name>unnamed3</name>
</geneLocation>
<name>A0A1W6AIM3_BACMY</name>
<dbReference type="Pfam" id="PF00437">
    <property type="entry name" value="T2SSE"/>
    <property type="match status" value="1"/>
</dbReference>
<proteinExistence type="inferred from homology"/>
<protein>
    <recommendedName>
        <fullName evidence="2">Bacterial type II secretion system protein E domain-containing protein</fullName>
    </recommendedName>
</protein>
<evidence type="ECO:0000313" key="4">
    <source>
        <dbReference type="Proteomes" id="UP000192932"/>
    </source>
</evidence>
<dbReference type="PANTHER" id="PTHR30486:SF6">
    <property type="entry name" value="TYPE IV PILUS RETRACTATION ATPASE PILT"/>
    <property type="match status" value="1"/>
</dbReference>
<dbReference type="CDD" id="cd01130">
    <property type="entry name" value="VirB11-like_ATPase"/>
    <property type="match status" value="1"/>
</dbReference>
<organism evidence="3 4">
    <name type="scientific">Bacillus mycoides</name>
    <dbReference type="NCBI Taxonomy" id="1405"/>
    <lineage>
        <taxon>Bacteria</taxon>
        <taxon>Bacillati</taxon>
        <taxon>Bacillota</taxon>
        <taxon>Bacilli</taxon>
        <taxon>Bacillales</taxon>
        <taxon>Bacillaceae</taxon>
        <taxon>Bacillus</taxon>
        <taxon>Bacillus cereus group</taxon>
    </lineage>
</organism>
<dbReference type="Proteomes" id="UP000192932">
    <property type="component" value="Plasmid unnamed3"/>
</dbReference>
<dbReference type="InterPro" id="IPR025662">
    <property type="entry name" value="Sigma_54_int_dom_ATP-bd_1"/>
</dbReference>
<sequence length="449" mass="52096">MLEALKNVSVKKKKENKFNDFSSENFQKSLETIRNDLKNSKAELVIDAMLKEEARQKIKDIIKRKYAAHFMDFPEDKLVEVYEYVVSEIVGTGVIERLINERPDITDISYNSSHLIVESSDYKEIHRDTDHQITEQYITRVIQKFAHAVGKEFAPKSPIFDGVYDSVRINAVHHQNTTGNSTMSLRIVRPRLALHEGNFETFAPTFMLEFFRILMETRNNIVISGETGTGKTEFLKLLFSYIRFEHKAIMIEDVPETHVKKLFPDKDVFSWLTGHGVTVTDLIEAALRNNPRWIMISELRGKEAYEMIQAVFSGHHIVTSLHAVDAETSPKRLVNMSKMGYQFDEKSLEEDILRYFNFGCHIKRLVVKTTKQGNVQINRVIRYLAKVVEYSPEGNRMVFEQKYKNGKFTYSTGSLSDQFYEKLAENDMNYKLPDFKDEVAVKKDLIISR</sequence>
<dbReference type="PANTHER" id="PTHR30486">
    <property type="entry name" value="TWITCHING MOTILITY PROTEIN PILT"/>
    <property type="match status" value="1"/>
</dbReference>
<keyword evidence="3" id="KW-0614">Plasmid</keyword>
<dbReference type="EMBL" id="CP020746">
    <property type="protein sequence ID" value="ARJ25716.1"/>
    <property type="molecule type" value="Genomic_DNA"/>
</dbReference>
<dbReference type="Gene3D" id="3.30.450.380">
    <property type="match status" value="1"/>
</dbReference>